<dbReference type="GO" id="GO:0016887">
    <property type="term" value="F:ATP hydrolysis activity"/>
    <property type="evidence" value="ECO:0007669"/>
    <property type="project" value="InterPro"/>
</dbReference>
<name>A0A926HTH0_9FIRM</name>
<dbReference type="InterPro" id="IPR003593">
    <property type="entry name" value="AAA+_ATPase"/>
</dbReference>
<keyword evidence="7" id="KW-1185">Reference proteome</keyword>
<evidence type="ECO:0000256" key="2">
    <source>
        <dbReference type="ARBA" id="ARBA00022448"/>
    </source>
</evidence>
<feature type="domain" description="ABC transporter" evidence="5">
    <location>
        <begin position="2"/>
        <end position="231"/>
    </location>
</feature>
<dbReference type="SMART" id="SM00382">
    <property type="entry name" value="AAA"/>
    <property type="match status" value="1"/>
</dbReference>
<dbReference type="CDD" id="cd03230">
    <property type="entry name" value="ABC_DR_subfamily_A"/>
    <property type="match status" value="1"/>
</dbReference>
<reference evidence="6" key="1">
    <citation type="submission" date="2020-08" db="EMBL/GenBank/DDBJ databases">
        <title>Genome public.</title>
        <authorList>
            <person name="Liu C."/>
            <person name="Sun Q."/>
        </authorList>
    </citation>
    <scope>NUCLEOTIDE SEQUENCE</scope>
    <source>
        <strain evidence="6">H8</strain>
    </source>
</reference>
<keyword evidence="4 6" id="KW-0067">ATP-binding</keyword>
<keyword evidence="3" id="KW-0547">Nucleotide-binding</keyword>
<comment type="similarity">
    <text evidence="1">Belongs to the ABC transporter superfamily.</text>
</comment>
<evidence type="ECO:0000256" key="1">
    <source>
        <dbReference type="ARBA" id="ARBA00005417"/>
    </source>
</evidence>
<dbReference type="PROSITE" id="PS50893">
    <property type="entry name" value="ABC_TRANSPORTER_2"/>
    <property type="match status" value="1"/>
</dbReference>
<evidence type="ECO:0000259" key="5">
    <source>
        <dbReference type="PROSITE" id="PS50893"/>
    </source>
</evidence>
<dbReference type="Pfam" id="PF00005">
    <property type="entry name" value="ABC_tran"/>
    <property type="match status" value="1"/>
</dbReference>
<dbReference type="PANTHER" id="PTHR43335">
    <property type="entry name" value="ABC TRANSPORTER, ATP-BINDING PROTEIN"/>
    <property type="match status" value="1"/>
</dbReference>
<dbReference type="RefSeq" id="WP_249310655.1">
    <property type="nucleotide sequence ID" value="NZ_JACRSU010000001.1"/>
</dbReference>
<gene>
    <name evidence="6" type="ORF">H8698_00770</name>
</gene>
<evidence type="ECO:0000313" key="7">
    <source>
        <dbReference type="Proteomes" id="UP000611762"/>
    </source>
</evidence>
<sequence>MIEIKNLVKKYGENKAVDHISFTVKQGEILGLLGPNGAGKSTTMNILTGYLSATSGEVLIDGLDILDNPVETKKKIGYLPEMPPLYTDMTVREYLNFVFDLKKAGGTDRKKHLAEIMNAVKITDVADRLIANLSKGYKQRVGLAQAMVGNPEVLILDEPTVGLDPMQIIEIRDVIRKLGKHHTVILSSHILQEVQAVCERVVIINKGKIAAIDSPDNLAKTLSNENKFSLRVAGDERSVLDIIGAVHGVKYVKSLGRKEKSSIDFLVEAEPDVDVRPLIFNGLAKANLPILSMQAVDLSLEDIFLEVTAKDRNIASFADIDESSIEIVAAKKETNKEDDSDESNL</sequence>
<evidence type="ECO:0000256" key="4">
    <source>
        <dbReference type="ARBA" id="ARBA00022840"/>
    </source>
</evidence>
<dbReference type="EMBL" id="JACRSU010000001">
    <property type="protein sequence ID" value="MBC8539507.1"/>
    <property type="molecule type" value="Genomic_DNA"/>
</dbReference>
<dbReference type="SUPFAM" id="SSF52540">
    <property type="entry name" value="P-loop containing nucleoside triphosphate hydrolases"/>
    <property type="match status" value="1"/>
</dbReference>
<protein>
    <submittedName>
        <fullName evidence="6">ATP-binding cassette domain-containing protein</fullName>
    </submittedName>
</protein>
<comment type="caution">
    <text evidence="6">The sequence shown here is derived from an EMBL/GenBank/DDBJ whole genome shotgun (WGS) entry which is preliminary data.</text>
</comment>
<dbReference type="InterPro" id="IPR003439">
    <property type="entry name" value="ABC_transporter-like_ATP-bd"/>
</dbReference>
<dbReference type="AlphaFoldDB" id="A0A926HTH0"/>
<dbReference type="PANTHER" id="PTHR43335:SF4">
    <property type="entry name" value="ABC TRANSPORTER, ATP-BINDING PROTEIN"/>
    <property type="match status" value="1"/>
</dbReference>
<dbReference type="InterPro" id="IPR027417">
    <property type="entry name" value="P-loop_NTPase"/>
</dbReference>
<proteinExistence type="inferred from homology"/>
<evidence type="ECO:0000256" key="3">
    <source>
        <dbReference type="ARBA" id="ARBA00022741"/>
    </source>
</evidence>
<dbReference type="Gene3D" id="3.40.50.300">
    <property type="entry name" value="P-loop containing nucleotide triphosphate hydrolases"/>
    <property type="match status" value="1"/>
</dbReference>
<keyword evidence="2" id="KW-0813">Transport</keyword>
<accession>A0A926HTH0</accession>
<dbReference type="GO" id="GO:0005524">
    <property type="term" value="F:ATP binding"/>
    <property type="evidence" value="ECO:0007669"/>
    <property type="project" value="UniProtKB-KW"/>
</dbReference>
<evidence type="ECO:0000313" key="6">
    <source>
        <dbReference type="EMBL" id="MBC8539507.1"/>
    </source>
</evidence>
<dbReference type="Proteomes" id="UP000611762">
    <property type="component" value="Unassembled WGS sequence"/>
</dbReference>
<organism evidence="6 7">
    <name type="scientific">Congzhengia minquanensis</name>
    <dbReference type="NCBI Taxonomy" id="2763657"/>
    <lineage>
        <taxon>Bacteria</taxon>
        <taxon>Bacillati</taxon>
        <taxon>Bacillota</taxon>
        <taxon>Clostridia</taxon>
        <taxon>Eubacteriales</taxon>
        <taxon>Oscillospiraceae</taxon>
        <taxon>Congzhengia</taxon>
    </lineage>
</organism>